<organism evidence="3 4">
    <name type="scientific">Nephila pilipes</name>
    <name type="common">Giant wood spider</name>
    <name type="synonym">Nephila maculata</name>
    <dbReference type="NCBI Taxonomy" id="299642"/>
    <lineage>
        <taxon>Eukaryota</taxon>
        <taxon>Metazoa</taxon>
        <taxon>Ecdysozoa</taxon>
        <taxon>Arthropoda</taxon>
        <taxon>Chelicerata</taxon>
        <taxon>Arachnida</taxon>
        <taxon>Araneae</taxon>
        <taxon>Araneomorphae</taxon>
        <taxon>Entelegynae</taxon>
        <taxon>Araneoidea</taxon>
        <taxon>Nephilidae</taxon>
        <taxon>Nephila</taxon>
    </lineage>
</organism>
<evidence type="ECO:0000256" key="1">
    <source>
        <dbReference type="PROSITE-ProRule" id="PRU00117"/>
    </source>
</evidence>
<gene>
    <name evidence="3" type="ORF">NPIL_282521</name>
</gene>
<dbReference type="EMBL" id="BMAW01050955">
    <property type="protein sequence ID" value="GFS77777.1"/>
    <property type="molecule type" value="Genomic_DNA"/>
</dbReference>
<keyword evidence="4" id="KW-1185">Reference proteome</keyword>
<evidence type="ECO:0000313" key="4">
    <source>
        <dbReference type="Proteomes" id="UP000887013"/>
    </source>
</evidence>
<dbReference type="GO" id="GO:0010468">
    <property type="term" value="P:regulation of gene expression"/>
    <property type="evidence" value="ECO:0007669"/>
    <property type="project" value="UniProtKB-ARBA"/>
</dbReference>
<dbReference type="CDD" id="cd22407">
    <property type="entry name" value="KH-I_Vigilin_rpt3"/>
    <property type="match status" value="1"/>
</dbReference>
<sequence>MNSGNWPFESLLIPKMYRRFIIGPFNETINQIIREAKAKINISPVFAIKDELTIAGEKDAVTKTRLELKISMRNVDKLFKKFYMKLVHVLKCLHQMCNLILLH</sequence>
<proteinExistence type="predicted"/>
<accession>A0A8X6MTX2</accession>
<dbReference type="OrthoDB" id="10027144at2759"/>
<name>A0A8X6MTX2_NEPPI</name>
<dbReference type="Pfam" id="PF00013">
    <property type="entry name" value="KH_1"/>
    <property type="match status" value="1"/>
</dbReference>
<dbReference type="Gene3D" id="3.30.1370.10">
    <property type="entry name" value="K Homology domain, type 1"/>
    <property type="match status" value="1"/>
</dbReference>
<dbReference type="PROSITE" id="PS50084">
    <property type="entry name" value="KH_TYPE_1"/>
    <property type="match status" value="1"/>
</dbReference>
<dbReference type="InterPro" id="IPR004088">
    <property type="entry name" value="KH_dom_type_1"/>
</dbReference>
<evidence type="ECO:0000313" key="3">
    <source>
        <dbReference type="EMBL" id="GFS77777.1"/>
    </source>
</evidence>
<dbReference type="Proteomes" id="UP000887013">
    <property type="component" value="Unassembled WGS sequence"/>
</dbReference>
<keyword evidence="1" id="KW-0694">RNA-binding</keyword>
<dbReference type="GO" id="GO:0003723">
    <property type="term" value="F:RNA binding"/>
    <property type="evidence" value="ECO:0007669"/>
    <property type="project" value="UniProtKB-UniRule"/>
</dbReference>
<comment type="caution">
    <text evidence="3">The sequence shown here is derived from an EMBL/GenBank/DDBJ whole genome shotgun (WGS) entry which is preliminary data.</text>
</comment>
<dbReference type="InterPro" id="IPR036612">
    <property type="entry name" value="KH_dom_type_1_sf"/>
</dbReference>
<dbReference type="InterPro" id="IPR004087">
    <property type="entry name" value="KH_dom"/>
</dbReference>
<evidence type="ECO:0000259" key="2">
    <source>
        <dbReference type="SMART" id="SM00322"/>
    </source>
</evidence>
<reference evidence="3" key="1">
    <citation type="submission" date="2020-08" db="EMBL/GenBank/DDBJ databases">
        <title>Multicomponent nature underlies the extraordinary mechanical properties of spider dragline silk.</title>
        <authorList>
            <person name="Kono N."/>
            <person name="Nakamura H."/>
            <person name="Mori M."/>
            <person name="Yoshida Y."/>
            <person name="Ohtoshi R."/>
            <person name="Malay A.D."/>
            <person name="Moran D.A.P."/>
            <person name="Tomita M."/>
            <person name="Numata K."/>
            <person name="Arakawa K."/>
        </authorList>
    </citation>
    <scope>NUCLEOTIDE SEQUENCE</scope>
</reference>
<feature type="domain" description="K Homology" evidence="2">
    <location>
        <begin position="5"/>
        <end position="73"/>
    </location>
</feature>
<protein>
    <recommendedName>
        <fullName evidence="2">K Homology domain-containing protein</fullName>
    </recommendedName>
</protein>
<dbReference type="SMART" id="SM00322">
    <property type="entry name" value="KH"/>
    <property type="match status" value="1"/>
</dbReference>
<dbReference type="SUPFAM" id="SSF54791">
    <property type="entry name" value="Eukaryotic type KH-domain (KH-domain type I)"/>
    <property type="match status" value="1"/>
</dbReference>
<dbReference type="AlphaFoldDB" id="A0A8X6MTX2"/>